<dbReference type="PANTHER" id="PTHR34819">
    <property type="entry name" value="LARGE CYSTEINE-RICH PERIPLASMIC PROTEIN OMCB"/>
    <property type="match status" value="1"/>
</dbReference>
<reference evidence="2 3" key="1">
    <citation type="submission" date="2018-06" db="EMBL/GenBank/DDBJ databases">
        <title>Genomic Encyclopedia of Archaeal and Bacterial Type Strains, Phase II (KMG-II): from individual species to whole genera.</title>
        <authorList>
            <person name="Goeker M."/>
        </authorList>
    </citation>
    <scope>NUCLEOTIDE SEQUENCE [LARGE SCALE GENOMIC DNA]</scope>
    <source>
        <strain evidence="2 3">DSM 22011</strain>
    </source>
</reference>
<comment type="caution">
    <text evidence="2">The sequence shown here is derived from an EMBL/GenBank/DDBJ whole genome shotgun (WGS) entry which is preliminary data.</text>
</comment>
<dbReference type="InterPro" id="IPR051172">
    <property type="entry name" value="Chlamydia_OmcB"/>
</dbReference>
<evidence type="ECO:0000313" key="3">
    <source>
        <dbReference type="Proteomes" id="UP000249165"/>
    </source>
</evidence>
<keyword evidence="3" id="KW-1185">Reference proteome</keyword>
<feature type="chain" id="PRO_5016440757" evidence="1">
    <location>
        <begin position="30"/>
        <end position="898"/>
    </location>
</feature>
<keyword evidence="1" id="KW-0732">Signal</keyword>
<organism evidence="2 3">
    <name type="scientific">Salipiger aestuarii</name>
    <dbReference type="NCBI Taxonomy" id="568098"/>
    <lineage>
        <taxon>Bacteria</taxon>
        <taxon>Pseudomonadati</taxon>
        <taxon>Pseudomonadota</taxon>
        <taxon>Alphaproteobacteria</taxon>
        <taxon>Rhodobacterales</taxon>
        <taxon>Roseobacteraceae</taxon>
        <taxon>Salipiger</taxon>
    </lineage>
</organism>
<dbReference type="RefSeq" id="WP_240778641.1">
    <property type="nucleotide sequence ID" value="NZ_LIQE01000060.1"/>
</dbReference>
<protein>
    <submittedName>
        <fullName evidence="2">Putative repeat protein (TIGR01451 family)</fullName>
    </submittedName>
</protein>
<dbReference type="InterPro" id="IPR047589">
    <property type="entry name" value="DUF11_rpt"/>
</dbReference>
<evidence type="ECO:0000256" key="1">
    <source>
        <dbReference type="SAM" id="SignalP"/>
    </source>
</evidence>
<dbReference type="Proteomes" id="UP000249165">
    <property type="component" value="Unassembled WGS sequence"/>
</dbReference>
<accession>A0A327YFG1</accession>
<proteinExistence type="predicted"/>
<dbReference type="AlphaFoldDB" id="A0A327YFG1"/>
<evidence type="ECO:0000313" key="2">
    <source>
        <dbReference type="EMBL" id="RAK17209.1"/>
    </source>
</evidence>
<gene>
    <name evidence="2" type="ORF">ATI53_10157</name>
</gene>
<feature type="signal peptide" evidence="1">
    <location>
        <begin position="1"/>
        <end position="29"/>
    </location>
</feature>
<dbReference type="PANTHER" id="PTHR34819:SF5">
    <property type="entry name" value="CONSERVED REPEAT DOMAIN PROTEIN"/>
    <property type="match status" value="1"/>
</dbReference>
<name>A0A327YFG1_9RHOB</name>
<dbReference type="EMBL" id="QLMG01000015">
    <property type="protein sequence ID" value="RAK17209.1"/>
    <property type="molecule type" value="Genomic_DNA"/>
</dbReference>
<sequence>MSYHSKILRSASAAAILVSIGATQTLAQAAPPPPPATPATSNAPAAGSVIGNQAVATYLNSAGDTITVTSNTVETVVQQVAGVTLSSDNTENVAPGGKAFLPHIITNDGNGPDGFDLSAAEDDAGALETSQLVFYPDANMDGVADSATPLIETPVLAPGEQFGVVIEATVPSTNAAGATDTITVTTTSQLDGTVVDTNTDTLTVSNDAIVELVKSMVADASSAGDPNIIDAGDTVTITLTYSSTGLAAANNYVVQDVLDGNLSYVKGSARWSDAAAPLDDDNASTLADGTNGSGETIAWDHDDGQTINFSLSSVRSGRSGSVTFQAVIADTANAGIVYNTATTALNGFVSPPSNTASITVDNQYSVSIADTAINADGTANGATTSATDDDAAQNDVVTETGDVFQGATIRQEFVLTNNSNEADSLSVDFANVDYPAGTTFRIVGADGITPVIGSVGPLAIGESTKVTLIATLPTDVAPTAAGSTNYTATMTVTSDASGVTDTSTAEFTGAVLAASVDLENNVAGSEGDGAAPTNGGAPWVSNATDPGVPTTFDMVVQNNGPVSDSYNLTLAQAIPDGWTVEFRDANGTLVTNTGTIPSGAQETITVTIVPADDAPVAATPIDIQVASSVTGQADRIVNEITVNAIYDVQILEDQTAQASPGGIVDMLHTITNEGNSDITEGAITQTGLTNFSGAIFWDQNGNGEIDATDPVIDNFDDLTDGIAAGTNGLAAGETISIIYRVQTPSTATPGVSESGTLTLGTSLNGATATDADTADNANEDRIVIIAGDVTLTKYQYIDANCDGTAGTFTKTRQPVEPGQCIRYMIEASNTGSFEATEVTISDAAPAYTSITNCGGSCAETLFPAGSTATITSSAVSSDHGSVLPGGVARLEFTVEVDN</sequence>
<dbReference type="NCBIfam" id="TIGR01451">
    <property type="entry name" value="B_ant_repeat"/>
    <property type="match status" value="2"/>
</dbReference>